<dbReference type="SUPFAM" id="SSF51905">
    <property type="entry name" value="FAD/NAD(P)-binding domain"/>
    <property type="match status" value="1"/>
</dbReference>
<reference evidence="2 3" key="2">
    <citation type="journal article" date="2012" name="PLoS Pathog.">
        <title>Diverse lifestyles and strategies of plant pathogenesis encoded in the genomes of eighteen Dothideomycetes fungi.</title>
        <authorList>
            <person name="Ohm R.A."/>
            <person name="Feau N."/>
            <person name="Henrissat B."/>
            <person name="Schoch C.L."/>
            <person name="Horwitz B.A."/>
            <person name="Barry K.W."/>
            <person name="Condon B.J."/>
            <person name="Copeland A.C."/>
            <person name="Dhillon B."/>
            <person name="Glaser F."/>
            <person name="Hesse C.N."/>
            <person name="Kosti I."/>
            <person name="LaButti K."/>
            <person name="Lindquist E.A."/>
            <person name="Lucas S."/>
            <person name="Salamov A.A."/>
            <person name="Bradshaw R.E."/>
            <person name="Ciuffetti L."/>
            <person name="Hamelin R.C."/>
            <person name="Kema G.H.J."/>
            <person name="Lawrence C."/>
            <person name="Scott J.A."/>
            <person name="Spatafora J.W."/>
            <person name="Turgeon B.G."/>
            <person name="de Wit P.J.G.M."/>
            <person name="Zhong S."/>
            <person name="Goodwin S.B."/>
            <person name="Grigoriev I.V."/>
        </authorList>
    </citation>
    <scope>NUCLEOTIDE SEQUENCE [LARGE SCALE GENOMIC DNA]</scope>
    <source>
        <strain evidence="3">NZE10 / CBS 128990</strain>
    </source>
</reference>
<dbReference type="GO" id="GO:0016491">
    <property type="term" value="F:oxidoreductase activity"/>
    <property type="evidence" value="ECO:0007669"/>
    <property type="project" value="InterPro"/>
</dbReference>
<dbReference type="GO" id="GO:0003682">
    <property type="term" value="F:chromatin binding"/>
    <property type="evidence" value="ECO:0007669"/>
    <property type="project" value="TreeGrafter"/>
</dbReference>
<dbReference type="InterPro" id="IPR002937">
    <property type="entry name" value="Amino_oxidase"/>
</dbReference>
<dbReference type="Gene3D" id="3.50.50.60">
    <property type="entry name" value="FAD/NAD(P)-binding domain"/>
    <property type="match status" value="1"/>
</dbReference>
<dbReference type="EMBL" id="KB446535">
    <property type="protein sequence ID" value="EME49757.1"/>
    <property type="molecule type" value="Genomic_DNA"/>
</dbReference>
<dbReference type="HOGENOM" id="CLU_004498_7_1_1"/>
<gene>
    <name evidence="2" type="ORF">DOTSEDRAFT_68514</name>
</gene>
<proteinExistence type="predicted"/>
<name>N1Q245_DOTSN</name>
<dbReference type="GO" id="GO:0050660">
    <property type="term" value="F:flavin adenine dinucleotide binding"/>
    <property type="evidence" value="ECO:0007669"/>
    <property type="project" value="TreeGrafter"/>
</dbReference>
<accession>N1Q245</accession>
<evidence type="ECO:0000259" key="1">
    <source>
        <dbReference type="Pfam" id="PF01593"/>
    </source>
</evidence>
<dbReference type="InterPro" id="IPR036188">
    <property type="entry name" value="FAD/NAD-bd_sf"/>
</dbReference>
<dbReference type="PRINTS" id="PR00419">
    <property type="entry name" value="ADXRDTASE"/>
</dbReference>
<dbReference type="Proteomes" id="UP000016933">
    <property type="component" value="Unassembled WGS sequence"/>
</dbReference>
<evidence type="ECO:0000313" key="2">
    <source>
        <dbReference type="EMBL" id="EME49757.1"/>
    </source>
</evidence>
<dbReference type="eggNOG" id="KOG0029">
    <property type="taxonomic scope" value="Eukaryota"/>
</dbReference>
<organism evidence="2 3">
    <name type="scientific">Dothistroma septosporum (strain NZE10 / CBS 128990)</name>
    <name type="common">Red band needle blight fungus</name>
    <name type="synonym">Mycosphaerella pini</name>
    <dbReference type="NCBI Taxonomy" id="675120"/>
    <lineage>
        <taxon>Eukaryota</taxon>
        <taxon>Fungi</taxon>
        <taxon>Dikarya</taxon>
        <taxon>Ascomycota</taxon>
        <taxon>Pezizomycotina</taxon>
        <taxon>Dothideomycetes</taxon>
        <taxon>Dothideomycetidae</taxon>
        <taxon>Mycosphaerellales</taxon>
        <taxon>Mycosphaerellaceae</taxon>
        <taxon>Dothistroma</taxon>
    </lineage>
</organism>
<reference evidence="3" key="1">
    <citation type="journal article" date="2012" name="PLoS Genet.">
        <title>The genomes of the fungal plant pathogens Cladosporium fulvum and Dothistroma septosporum reveal adaptation to different hosts and lifestyles but also signatures of common ancestry.</title>
        <authorList>
            <person name="de Wit P.J.G.M."/>
            <person name="van der Burgt A."/>
            <person name="Oekmen B."/>
            <person name="Stergiopoulos I."/>
            <person name="Abd-Elsalam K.A."/>
            <person name="Aerts A.L."/>
            <person name="Bahkali A.H."/>
            <person name="Beenen H.G."/>
            <person name="Chettri P."/>
            <person name="Cox M.P."/>
            <person name="Datema E."/>
            <person name="de Vries R.P."/>
            <person name="Dhillon B."/>
            <person name="Ganley A.R."/>
            <person name="Griffiths S.A."/>
            <person name="Guo Y."/>
            <person name="Hamelin R.C."/>
            <person name="Henrissat B."/>
            <person name="Kabir M.S."/>
            <person name="Jashni M.K."/>
            <person name="Kema G."/>
            <person name="Klaubauf S."/>
            <person name="Lapidus A."/>
            <person name="Levasseur A."/>
            <person name="Lindquist E."/>
            <person name="Mehrabi R."/>
            <person name="Ohm R.A."/>
            <person name="Owen T.J."/>
            <person name="Salamov A."/>
            <person name="Schwelm A."/>
            <person name="Schijlen E."/>
            <person name="Sun H."/>
            <person name="van den Burg H.A."/>
            <person name="van Ham R.C.H.J."/>
            <person name="Zhang S."/>
            <person name="Goodwin S.B."/>
            <person name="Grigoriev I.V."/>
            <person name="Collemare J."/>
            <person name="Bradshaw R.E."/>
        </authorList>
    </citation>
    <scope>NUCLEOTIDE SEQUENCE [LARGE SCALE GENOMIC DNA]</scope>
    <source>
        <strain evidence="3">NZE10 / CBS 128990</strain>
    </source>
</reference>
<dbReference type="PANTHER" id="PTHR10742:SF414">
    <property type="entry name" value="CONTAINING AMINE OXIDASE, PUTATIVE (AFU_ORTHOLOGUE AFUA_3G12150)-RELATED"/>
    <property type="match status" value="1"/>
</dbReference>
<dbReference type="InterPro" id="IPR050281">
    <property type="entry name" value="Flavin_monoamine_oxidase"/>
</dbReference>
<dbReference type="OMA" id="YVTFPRA"/>
<dbReference type="PANTHER" id="PTHR10742">
    <property type="entry name" value="FLAVIN MONOAMINE OXIDASE"/>
    <property type="match status" value="1"/>
</dbReference>
<dbReference type="Gene3D" id="3.90.660.10">
    <property type="match status" value="1"/>
</dbReference>
<dbReference type="AlphaFoldDB" id="N1Q245"/>
<dbReference type="OrthoDB" id="5046242at2759"/>
<feature type="domain" description="Amine oxidase" evidence="1">
    <location>
        <begin position="31"/>
        <end position="513"/>
    </location>
</feature>
<dbReference type="Pfam" id="PF01593">
    <property type="entry name" value="Amino_oxidase"/>
    <property type="match status" value="1"/>
</dbReference>
<keyword evidence="3" id="KW-1185">Reference proteome</keyword>
<dbReference type="GO" id="GO:0006338">
    <property type="term" value="P:chromatin remodeling"/>
    <property type="evidence" value="ECO:0007669"/>
    <property type="project" value="TreeGrafter"/>
</dbReference>
<protein>
    <recommendedName>
        <fullName evidence="1">Amine oxidase domain-containing protein</fullName>
    </recommendedName>
</protein>
<sequence length="524" mass="58124">MLIRNLPSEDRLRAVRLKSRPINVGVVGAGLAGLRAADVLLQHGFRVTVLEARHRVGGRVAQSDHLGHLVDLGPSWIHGTDDNPIMTIASQTNTKLHAWGENEVAFDSDKTMLDPAETAEYSQILWDEGLIAEAFRYSKTLGNLIDEHKSLYDFFAERAEKLFSDEPPATAQRKRSTFLQFVKMWGCYIGSPVTRQSLRYFWLEECIEGENPFVAETYHKIRDAVAAPALQNADLRLNAEVVTISSEQCNDHEKDDAKPAVVIATADGNKTLFDELVVTVPLGVLKLNKHLFTPELPAALDQAIDSISYGTLDKVYITFPRAFWLSTNTRSAPSSATSNHHDNRAEPVAFFDWLRPEYAPATNPEHWNQEAMNLAALREDCAHPTLLFYIQGPQSKHIAEMVTSAQDKQGKDAKLKAYFEPYFSLLPNYDSADPGCRPSAVLATAWATDALAGFGSYSNFQVGLRDADHHIEVMRHGMPERHVWLAGEHTAPFKALGTTTGAYWSGEAVANRIASAYGIVVKNP</sequence>
<evidence type="ECO:0000313" key="3">
    <source>
        <dbReference type="Proteomes" id="UP000016933"/>
    </source>
</evidence>
<dbReference type="STRING" id="675120.N1Q245"/>
<dbReference type="SUPFAM" id="SSF54373">
    <property type="entry name" value="FAD-linked reductases, C-terminal domain"/>
    <property type="match status" value="1"/>
</dbReference>